<gene>
    <name evidence="3" type="primary">LRRC63</name>
    <name evidence="3" type="ORF">Ciccas_008980</name>
</gene>
<evidence type="ECO:0000256" key="2">
    <source>
        <dbReference type="ARBA" id="ARBA00022737"/>
    </source>
</evidence>
<name>A0ABD2Q142_9PLAT</name>
<accession>A0ABD2Q142</accession>
<keyword evidence="4" id="KW-1185">Reference proteome</keyword>
<dbReference type="Proteomes" id="UP001626550">
    <property type="component" value="Unassembled WGS sequence"/>
</dbReference>
<dbReference type="PROSITE" id="PS51450">
    <property type="entry name" value="LRR"/>
    <property type="match status" value="1"/>
</dbReference>
<sequence>MLPLELSHCRALKVLDLSNNPLKELPLFLGNLHSLKHLSASFCLLEKTGLGLYNLHRLEYLNLSYNFLTHFDTSFANLKKLRVLSIAGNDLIGIPPGLLLLTLHGLKEVELHNNPLTDLLSFDLENPLTDIVPTLKELAALSLADQVQKVTIGFTKSRESTEASIHHSTEKKEHQPAIYNRQLTFGSESSDSLNEQDFQHWHHNVLKFWWSQWSHAEKLFPRVGTCSWCGGPRYESRNPKLIAMRYCTEAYGMSNLPIEFLCCREECRNAVIHCTGEEFAARFYTIDSPVASWVSRSRVLTAASFESALTVLDLLTKASRKVTLVSTNNEYDENV</sequence>
<dbReference type="InterPro" id="IPR003591">
    <property type="entry name" value="Leu-rich_rpt_typical-subtyp"/>
</dbReference>
<reference evidence="3 4" key="1">
    <citation type="submission" date="2024-11" db="EMBL/GenBank/DDBJ databases">
        <title>Adaptive evolution of stress response genes in parasites aligns with host niche diversity.</title>
        <authorList>
            <person name="Hahn C."/>
            <person name="Resl P."/>
        </authorList>
    </citation>
    <scope>NUCLEOTIDE SEQUENCE [LARGE SCALE GENOMIC DNA]</scope>
    <source>
        <strain evidence="3">EGGRZ-B1_66</strain>
        <tissue evidence="3">Body</tissue>
    </source>
</reference>
<organism evidence="3 4">
    <name type="scientific">Cichlidogyrus casuarinus</name>
    <dbReference type="NCBI Taxonomy" id="1844966"/>
    <lineage>
        <taxon>Eukaryota</taxon>
        <taxon>Metazoa</taxon>
        <taxon>Spiralia</taxon>
        <taxon>Lophotrochozoa</taxon>
        <taxon>Platyhelminthes</taxon>
        <taxon>Monogenea</taxon>
        <taxon>Monopisthocotylea</taxon>
        <taxon>Dactylogyridea</taxon>
        <taxon>Ancyrocephalidae</taxon>
        <taxon>Cichlidogyrus</taxon>
    </lineage>
</organism>
<keyword evidence="1" id="KW-0433">Leucine-rich repeat</keyword>
<dbReference type="PRINTS" id="PR00019">
    <property type="entry name" value="LEURICHRPT"/>
</dbReference>
<evidence type="ECO:0000313" key="3">
    <source>
        <dbReference type="EMBL" id="KAL3312431.1"/>
    </source>
</evidence>
<dbReference type="Gene3D" id="3.80.10.10">
    <property type="entry name" value="Ribonuclease Inhibitor"/>
    <property type="match status" value="1"/>
</dbReference>
<dbReference type="EMBL" id="JBJKFK010001703">
    <property type="protein sequence ID" value="KAL3312431.1"/>
    <property type="molecule type" value="Genomic_DNA"/>
</dbReference>
<dbReference type="PANTHER" id="PTHR48051">
    <property type="match status" value="1"/>
</dbReference>
<dbReference type="InterPro" id="IPR001611">
    <property type="entry name" value="Leu-rich_rpt"/>
</dbReference>
<comment type="caution">
    <text evidence="3">The sequence shown here is derived from an EMBL/GenBank/DDBJ whole genome shotgun (WGS) entry which is preliminary data.</text>
</comment>
<dbReference type="AlphaFoldDB" id="A0ABD2Q142"/>
<dbReference type="Pfam" id="PF13855">
    <property type="entry name" value="LRR_8"/>
    <property type="match status" value="1"/>
</dbReference>
<dbReference type="InterPro" id="IPR032675">
    <property type="entry name" value="LRR_dom_sf"/>
</dbReference>
<keyword evidence="2" id="KW-0677">Repeat</keyword>
<evidence type="ECO:0000256" key="1">
    <source>
        <dbReference type="ARBA" id="ARBA00022614"/>
    </source>
</evidence>
<dbReference type="SUPFAM" id="SSF52058">
    <property type="entry name" value="L domain-like"/>
    <property type="match status" value="1"/>
</dbReference>
<dbReference type="PANTHER" id="PTHR48051:SF62">
    <property type="entry name" value="LEUCINE-RICH REPEAT-CONTAINING PROTEIN 57"/>
    <property type="match status" value="1"/>
</dbReference>
<dbReference type="SMART" id="SM00369">
    <property type="entry name" value="LRR_TYP"/>
    <property type="match status" value="4"/>
</dbReference>
<proteinExistence type="predicted"/>
<dbReference type="InterPro" id="IPR050216">
    <property type="entry name" value="LRR_domain-containing"/>
</dbReference>
<protein>
    <submittedName>
        <fullName evidence="3">Leucine-rich repeat-containing protein 63</fullName>
    </submittedName>
</protein>
<dbReference type="Pfam" id="PF00560">
    <property type="entry name" value="LRR_1"/>
    <property type="match status" value="1"/>
</dbReference>
<evidence type="ECO:0000313" key="4">
    <source>
        <dbReference type="Proteomes" id="UP001626550"/>
    </source>
</evidence>